<dbReference type="GO" id="GO:0004040">
    <property type="term" value="F:amidase activity"/>
    <property type="evidence" value="ECO:0007669"/>
    <property type="project" value="UniProtKB-EC"/>
</dbReference>
<protein>
    <recommendedName>
        <fullName evidence="3">amidase</fullName>
        <ecNumber evidence="3">3.5.1.4</ecNumber>
    </recommendedName>
</protein>
<evidence type="ECO:0000256" key="2">
    <source>
        <dbReference type="ARBA" id="ARBA00009199"/>
    </source>
</evidence>
<comment type="similarity">
    <text evidence="2">Belongs to the amidase family.</text>
</comment>
<evidence type="ECO:0000313" key="9">
    <source>
        <dbReference type="Proteomes" id="UP000297280"/>
    </source>
</evidence>
<dbReference type="PROSITE" id="PS00571">
    <property type="entry name" value="AMIDASES"/>
    <property type="match status" value="1"/>
</dbReference>
<sequence length="567" mass="62511">MGEIQHLSTDQHYKEIATIAQKRRADALPKEYLLPREVLENLPRNVTNVPRSSGHFTSEELEIIETTAEDILKKIKQRIWTSVEVTKAFSKAAVVAHQLTNCLTEILIPEAIKRAEFLDDYLANSGEVIGPLHGLPISLKDCFITPPHPSSIGMACYANVSTNPEDETVLVSLLAKLGAIFYVKTAVPVAMMMMETISNVWGETNGAYHTGTTSGGSSGGEGVLLAMRGSPLGIGTDIGGSIRIPSAFNGLFGLKPTFGRFPIYGTKSGISGQDFIYSNNGPMSKSLSTLQLYCKAFLSTSLSPWLYDPKCLPIPWRENTIQPPGRKLCIGIISDNDGEISVHPPIARGLALTKKALEAAGHEVFEWEPLDHPEMAKEMNDSFYTLGGAAILELTRKHDEPVFESMKNYEFAYDQGEHGTLGPTKLREMITRRNAFQKAYLDRWTRTGDDGKGVMDAIIMPASPWTAPRLGITQTEIFCVNYTGVWNLLDYPACTFPVGFADKEVDVKRGGEWRGLNKKDEALQRDYEEEFYHGTPVVLQCVGRRLEDEKVLEMVGVVGEALRGFGG</sequence>
<proteinExistence type="inferred from homology"/>
<dbReference type="AlphaFoldDB" id="A0A4Z1L0S2"/>
<feature type="active site" description="Acyl-ester intermediate" evidence="5">
    <location>
        <position position="241"/>
    </location>
</feature>
<evidence type="ECO:0000313" key="8">
    <source>
        <dbReference type="EMBL" id="TGO90321.1"/>
    </source>
</evidence>
<feature type="domain" description="Amidase" evidence="7">
    <location>
        <begin position="84"/>
        <end position="552"/>
    </location>
</feature>
<evidence type="ECO:0000256" key="4">
    <source>
        <dbReference type="ARBA" id="ARBA00022801"/>
    </source>
</evidence>
<feature type="binding site" evidence="6">
    <location>
        <position position="217"/>
    </location>
    <ligand>
        <name>substrate</name>
    </ligand>
</feature>
<keyword evidence="9" id="KW-1185">Reference proteome</keyword>
<evidence type="ECO:0000256" key="3">
    <source>
        <dbReference type="ARBA" id="ARBA00012922"/>
    </source>
</evidence>
<dbReference type="Proteomes" id="UP000297280">
    <property type="component" value="Unassembled WGS sequence"/>
</dbReference>
<dbReference type="InterPro" id="IPR023631">
    <property type="entry name" value="Amidase_dom"/>
</dbReference>
<dbReference type="PANTHER" id="PTHR46072:SF11">
    <property type="entry name" value="AMIDASE-RELATED"/>
    <property type="match status" value="1"/>
</dbReference>
<comment type="catalytic activity">
    <reaction evidence="1">
        <text>a monocarboxylic acid amide + H2O = a monocarboxylate + NH4(+)</text>
        <dbReference type="Rhea" id="RHEA:12020"/>
        <dbReference type="ChEBI" id="CHEBI:15377"/>
        <dbReference type="ChEBI" id="CHEBI:28938"/>
        <dbReference type="ChEBI" id="CHEBI:35757"/>
        <dbReference type="ChEBI" id="CHEBI:83628"/>
        <dbReference type="EC" id="3.5.1.4"/>
    </reaction>
</comment>
<keyword evidence="4" id="KW-0378">Hydrolase</keyword>
<name>A0A4Z1L0S2_9HELO</name>
<feature type="binding site" evidence="6">
    <location>
        <begin position="238"/>
        <end position="241"/>
    </location>
    <ligand>
        <name>substrate</name>
    </ligand>
</feature>
<dbReference type="PANTHER" id="PTHR46072">
    <property type="entry name" value="AMIDASE-RELATED-RELATED"/>
    <property type="match status" value="1"/>
</dbReference>
<evidence type="ECO:0000256" key="5">
    <source>
        <dbReference type="PIRSR" id="PIRSR001221-1"/>
    </source>
</evidence>
<dbReference type="PIRSF" id="PIRSF001221">
    <property type="entry name" value="Amidase_fungi"/>
    <property type="match status" value="1"/>
</dbReference>
<accession>A0A4Z1L0S2</accession>
<dbReference type="InterPro" id="IPR036928">
    <property type="entry name" value="AS_sf"/>
</dbReference>
<dbReference type="Gene3D" id="3.90.1300.10">
    <property type="entry name" value="Amidase signature (AS) domain"/>
    <property type="match status" value="1"/>
</dbReference>
<evidence type="ECO:0000256" key="1">
    <source>
        <dbReference type="ARBA" id="ARBA00001311"/>
    </source>
</evidence>
<feature type="active site" description="Charge relay system" evidence="5">
    <location>
        <position position="217"/>
    </location>
</feature>
<evidence type="ECO:0000256" key="6">
    <source>
        <dbReference type="PIRSR" id="PIRSR001221-2"/>
    </source>
</evidence>
<dbReference type="SUPFAM" id="SSF75304">
    <property type="entry name" value="Amidase signature (AS) enzymes"/>
    <property type="match status" value="1"/>
</dbReference>
<dbReference type="EC" id="3.5.1.4" evidence="3"/>
<dbReference type="Pfam" id="PF01425">
    <property type="entry name" value="Amidase"/>
    <property type="match status" value="1"/>
</dbReference>
<dbReference type="InterPro" id="IPR020556">
    <property type="entry name" value="Amidase_CS"/>
</dbReference>
<gene>
    <name evidence="8" type="ORF">BPOR_0069g00120</name>
</gene>
<dbReference type="OrthoDB" id="6428749at2759"/>
<reference evidence="8 9" key="1">
    <citation type="submission" date="2017-12" db="EMBL/GenBank/DDBJ databases">
        <title>Comparative genomics of Botrytis spp.</title>
        <authorList>
            <person name="Valero-Jimenez C.A."/>
            <person name="Tapia P."/>
            <person name="Veloso J."/>
            <person name="Silva-Moreno E."/>
            <person name="Staats M."/>
            <person name="Valdes J.H."/>
            <person name="Van Kan J.A.L."/>
        </authorList>
    </citation>
    <scope>NUCLEOTIDE SEQUENCE [LARGE SCALE GENOMIC DNA]</scope>
    <source>
        <strain evidence="8 9">MUCL3349</strain>
    </source>
</reference>
<feature type="binding site" evidence="6">
    <location>
        <position position="191"/>
    </location>
    <ligand>
        <name>substrate</name>
    </ligand>
</feature>
<organism evidence="8 9">
    <name type="scientific">Botrytis porri</name>
    <dbReference type="NCBI Taxonomy" id="87229"/>
    <lineage>
        <taxon>Eukaryota</taxon>
        <taxon>Fungi</taxon>
        <taxon>Dikarya</taxon>
        <taxon>Ascomycota</taxon>
        <taxon>Pezizomycotina</taxon>
        <taxon>Leotiomycetes</taxon>
        <taxon>Helotiales</taxon>
        <taxon>Sclerotiniaceae</taxon>
        <taxon>Botrytis</taxon>
    </lineage>
</organism>
<evidence type="ECO:0000259" key="7">
    <source>
        <dbReference type="Pfam" id="PF01425"/>
    </source>
</evidence>
<dbReference type="STRING" id="87229.A0A4Z1L0S2"/>
<feature type="active site" description="Charge relay system" evidence="5">
    <location>
        <position position="140"/>
    </location>
</feature>
<comment type="caution">
    <text evidence="8">The sequence shown here is derived from an EMBL/GenBank/DDBJ whole genome shotgun (WGS) entry which is preliminary data.</text>
</comment>
<dbReference type="EMBL" id="PQXO01000069">
    <property type="protein sequence ID" value="TGO90321.1"/>
    <property type="molecule type" value="Genomic_DNA"/>
</dbReference>